<keyword evidence="12" id="KW-1185">Reference proteome</keyword>
<dbReference type="PROSITE" id="PS51892">
    <property type="entry name" value="SUBTILASE"/>
    <property type="match status" value="1"/>
</dbReference>
<dbReference type="PANTHER" id="PTHR43806">
    <property type="entry name" value="PEPTIDASE S8"/>
    <property type="match status" value="1"/>
</dbReference>
<evidence type="ECO:0000256" key="4">
    <source>
        <dbReference type="ARBA" id="ARBA00022438"/>
    </source>
</evidence>
<dbReference type="Pfam" id="PF00082">
    <property type="entry name" value="Peptidase_S8"/>
    <property type="match status" value="1"/>
</dbReference>
<keyword evidence="4" id="KW-0031">Aminopeptidase</keyword>
<dbReference type="AlphaFoldDB" id="A0A8J5SRX0"/>
<keyword evidence="6 8" id="KW-0378">Hydrolase</keyword>
<dbReference type="InterPro" id="IPR000209">
    <property type="entry name" value="Peptidase_S8/S53_dom"/>
</dbReference>
<dbReference type="GO" id="GO:0006508">
    <property type="term" value="P:proteolysis"/>
    <property type="evidence" value="ECO:0007669"/>
    <property type="project" value="UniProtKB-KW"/>
</dbReference>
<dbReference type="PROSITE" id="PS00138">
    <property type="entry name" value="SUBTILASE_SER"/>
    <property type="match status" value="1"/>
</dbReference>
<dbReference type="Proteomes" id="UP000729402">
    <property type="component" value="Unassembled WGS sequence"/>
</dbReference>
<feature type="active site" description="Charge relay system" evidence="8">
    <location>
        <position position="126"/>
    </location>
</feature>
<comment type="catalytic activity">
    <reaction evidence="1">
        <text>Release of an N-terminal tripeptide from a polypeptide.</text>
        <dbReference type="EC" id="3.4.14.10"/>
    </reaction>
</comment>
<evidence type="ECO:0000256" key="3">
    <source>
        <dbReference type="ARBA" id="ARBA00012462"/>
    </source>
</evidence>
<dbReference type="InterPro" id="IPR050131">
    <property type="entry name" value="Peptidase_S8_subtilisin-like"/>
</dbReference>
<comment type="similarity">
    <text evidence="2 8">Belongs to the peptidase S8 family.</text>
</comment>
<feature type="domain" description="Peptidase S8/S53" evidence="10">
    <location>
        <begin position="117"/>
        <end position="585"/>
    </location>
</feature>
<keyword evidence="5 8" id="KW-0645">Protease</keyword>
<evidence type="ECO:0000256" key="5">
    <source>
        <dbReference type="ARBA" id="ARBA00022670"/>
    </source>
</evidence>
<dbReference type="GO" id="GO:0004252">
    <property type="term" value="F:serine-type endopeptidase activity"/>
    <property type="evidence" value="ECO:0007669"/>
    <property type="project" value="UniProtKB-UniRule"/>
</dbReference>
<dbReference type="EMBL" id="JAAALK010000287">
    <property type="protein sequence ID" value="KAG8059979.1"/>
    <property type="molecule type" value="Genomic_DNA"/>
</dbReference>
<dbReference type="InterPro" id="IPR023828">
    <property type="entry name" value="Peptidase_S8_Ser-AS"/>
</dbReference>
<reference evidence="11" key="2">
    <citation type="submission" date="2021-02" db="EMBL/GenBank/DDBJ databases">
        <authorList>
            <person name="Kimball J.A."/>
            <person name="Haas M.W."/>
            <person name="Macchietto M."/>
            <person name="Kono T."/>
            <person name="Duquette J."/>
            <person name="Shao M."/>
        </authorList>
    </citation>
    <scope>NUCLEOTIDE SEQUENCE</scope>
    <source>
        <tissue evidence="11">Fresh leaf tissue</tissue>
    </source>
</reference>
<dbReference type="EC" id="3.4.14.10" evidence="3"/>
<dbReference type="GO" id="GO:0004177">
    <property type="term" value="F:aminopeptidase activity"/>
    <property type="evidence" value="ECO:0007669"/>
    <property type="project" value="UniProtKB-KW"/>
</dbReference>
<evidence type="ECO:0000313" key="12">
    <source>
        <dbReference type="Proteomes" id="UP000729402"/>
    </source>
</evidence>
<dbReference type="FunFam" id="3.40.50.200:FF:000013">
    <property type="entry name" value="Tripeptidyl-peptidase 2 homolog"/>
    <property type="match status" value="1"/>
</dbReference>
<accession>A0A8J5SRX0</accession>
<evidence type="ECO:0000256" key="7">
    <source>
        <dbReference type="ARBA" id="ARBA00022825"/>
    </source>
</evidence>
<dbReference type="InterPro" id="IPR034051">
    <property type="entry name" value="TPP_II_domain"/>
</dbReference>
<comment type="caution">
    <text evidence="11">The sequence shown here is derived from an EMBL/GenBank/DDBJ whole genome shotgun (WGS) entry which is preliminary data.</text>
</comment>
<name>A0A8J5SRX0_ZIZPA</name>
<dbReference type="OrthoDB" id="10256524at2759"/>
<feature type="coiled-coil region" evidence="9">
    <location>
        <begin position="221"/>
        <end position="274"/>
    </location>
</feature>
<organism evidence="11 12">
    <name type="scientific">Zizania palustris</name>
    <name type="common">Northern wild rice</name>
    <dbReference type="NCBI Taxonomy" id="103762"/>
    <lineage>
        <taxon>Eukaryota</taxon>
        <taxon>Viridiplantae</taxon>
        <taxon>Streptophyta</taxon>
        <taxon>Embryophyta</taxon>
        <taxon>Tracheophyta</taxon>
        <taxon>Spermatophyta</taxon>
        <taxon>Magnoliopsida</taxon>
        <taxon>Liliopsida</taxon>
        <taxon>Poales</taxon>
        <taxon>Poaceae</taxon>
        <taxon>BOP clade</taxon>
        <taxon>Oryzoideae</taxon>
        <taxon>Oryzeae</taxon>
        <taxon>Zizaniinae</taxon>
        <taxon>Zizania</taxon>
    </lineage>
</organism>
<evidence type="ECO:0000256" key="1">
    <source>
        <dbReference type="ARBA" id="ARBA00001910"/>
    </source>
</evidence>
<evidence type="ECO:0000259" key="10">
    <source>
        <dbReference type="Pfam" id="PF00082"/>
    </source>
</evidence>
<dbReference type="FunFam" id="2.20.25.690:FF:000001">
    <property type="entry name" value="Tripeptidyl-peptidase 2"/>
    <property type="match status" value="1"/>
</dbReference>
<keyword evidence="7 8" id="KW-0720">Serine protease</keyword>
<evidence type="ECO:0000256" key="6">
    <source>
        <dbReference type="ARBA" id="ARBA00022801"/>
    </source>
</evidence>
<dbReference type="GO" id="GO:0008240">
    <property type="term" value="F:tripeptidyl-peptidase activity"/>
    <property type="evidence" value="ECO:0007669"/>
    <property type="project" value="UniProtKB-EC"/>
</dbReference>
<protein>
    <recommendedName>
        <fullName evidence="3">tripeptidyl-peptidase II</fullName>
        <ecNumber evidence="3">3.4.14.10</ecNumber>
    </recommendedName>
</protein>
<dbReference type="PANTHER" id="PTHR43806:SF14">
    <property type="entry name" value="TRIPEPTIDYL-PEPTIDASE 2"/>
    <property type="match status" value="1"/>
</dbReference>
<proteinExistence type="inferred from homology"/>
<keyword evidence="9" id="KW-0175">Coiled coil</keyword>
<evidence type="ECO:0000256" key="2">
    <source>
        <dbReference type="ARBA" id="ARBA00011073"/>
    </source>
</evidence>
<feature type="active site" description="Charge relay system" evidence="8">
    <location>
        <position position="353"/>
    </location>
</feature>
<reference evidence="11" key="1">
    <citation type="journal article" date="2021" name="bioRxiv">
        <title>Whole Genome Assembly and Annotation of Northern Wild Rice, Zizania palustris L., Supports a Whole Genome Duplication in the Zizania Genus.</title>
        <authorList>
            <person name="Haas M."/>
            <person name="Kono T."/>
            <person name="Macchietto M."/>
            <person name="Millas R."/>
            <person name="McGilp L."/>
            <person name="Shao M."/>
            <person name="Duquette J."/>
            <person name="Hirsch C.N."/>
            <person name="Kimball J."/>
        </authorList>
    </citation>
    <scope>NUCLEOTIDE SEQUENCE</scope>
    <source>
        <tissue evidence="11">Fresh leaf tissue</tissue>
    </source>
</reference>
<dbReference type="CDD" id="cd04857">
    <property type="entry name" value="Peptidases_S8_Tripeptidyl_Aminopeptidase_II"/>
    <property type="match status" value="1"/>
</dbReference>
<dbReference type="GO" id="GO:0005829">
    <property type="term" value="C:cytosol"/>
    <property type="evidence" value="ECO:0007669"/>
    <property type="project" value="TreeGrafter"/>
</dbReference>
<evidence type="ECO:0000256" key="9">
    <source>
        <dbReference type="SAM" id="Coils"/>
    </source>
</evidence>
<evidence type="ECO:0000256" key="8">
    <source>
        <dbReference type="PROSITE-ProRule" id="PRU01240"/>
    </source>
</evidence>
<sequence length="628" mass="66389">MWHWKGSSSSAPLPAAALHKPVVAHMRLIPAVSAGSTPLPIASAVAAVSARGPSRRVGVAANAMPSSSSSPPPPFAEETTAAAAGFRLTEPSFLESLMPKKEIAVDRFLAAHPQYDGRGALIAIFDSGVDPAAAGLQSTSDGKPKILDVIDCTGSGDVDISKVVKADDDGSIVGASGNCLIINSTWKNPSKEWHVGCKLVYELFTGTLTSRLKKERKKKWDEENQEAISEALNQLNEFEKKHSKLDDTKLKMAHEDLQNRLDYLRKQAEGYDDRGPVIDIVAWHDGDVWRVAVDTQGLEGNKNCGKLADFVPLTNYRLERKFGIFSKLDACSFVANVYNDGNLVSIVTDCSPHATHVAGIAAAFHPNEPLLNGVAPGAQLISCKIGDTRLGSMETGTGLIRALIAAVEHKCDLINMSYGEPTILPDYGRFIDLANEVVDKHRIIFISSAGNNGPALNTVGAPGGTSSSIIGVGAYVSPAMAAGAHCVVQAPAEGMEYTWSSRGPAADGDLGVSISAPGGAVAPVPTWTLQSRMLMNGTSMSSPSACGGVALLVSAMKAEGIPLSPYTVRKAIENTAALISDVPEEKLTTGHGLLQVDRAFEYAQKAKELPLVSYRLSINQVGKSSLQC</sequence>
<feature type="active site" description="Charge relay system" evidence="8">
    <location>
        <position position="539"/>
    </location>
</feature>
<gene>
    <name evidence="11" type="ORF">GUJ93_ZPchr0002g23232</name>
</gene>
<evidence type="ECO:0000313" key="11">
    <source>
        <dbReference type="EMBL" id="KAG8059979.1"/>
    </source>
</evidence>